<dbReference type="AlphaFoldDB" id="A0A4S8QMP3"/>
<name>A0A4S8QMP3_9ACTN</name>
<organism evidence="1 2">
    <name type="scientific">Glycomyces buryatensis</name>
    <dbReference type="NCBI Taxonomy" id="2570927"/>
    <lineage>
        <taxon>Bacteria</taxon>
        <taxon>Bacillati</taxon>
        <taxon>Actinomycetota</taxon>
        <taxon>Actinomycetes</taxon>
        <taxon>Glycomycetales</taxon>
        <taxon>Glycomycetaceae</taxon>
        <taxon>Glycomyces</taxon>
    </lineage>
</organism>
<sequence>MSKPIYGDRSSHIKDAFQQRAGIRVVEVMVREYPDETNYIVYVREADVAEAAVVGNDLDEEISTPGDRAFVIVRKAPDELLEKEMKPLSAGVQDSRSVDLTNLISARSRVSEIQPSLSYVKDADRNLFAVTTPRHHLIFGRRGAGKSALLVEAKRSLDENSNISSWSNMQTLRNEKSNRVFLFILEDIIQAVITRQQRIQSASSISVGATELNDEIRGLLSVDSTADDLATRLIPKVQRVLKRFLDSNGLRIYIFVDDFYYLPRKDQPMILDMLHGCIRDCNAWLKVASIRHLTRWWQSAPPLGLQTMHDADLLDLDVTLQDPGRAKRFLENILTEYARHVGIPSLTRIFSSTALDRLVLASGGVPRDYLILAQNSIQRAQRRQNAKLVGVQDVNQAAGDAAQAKVQELEEDMASDVASATRTLAALKKVRSFCLEETSHTYFLISYRDKENLPSNYNILTDLLDLRLIHLVDDGVSDPHAAGHRFEAYMLDLSQFSGSRLKRGIHILDYQGGNIISKKIRGSSSSKSDSPVKVGDTPLKAIAILRTAPTFALERVGDLLPQI</sequence>
<dbReference type="SUPFAM" id="SSF52540">
    <property type="entry name" value="P-loop containing nucleoside triphosphate hydrolases"/>
    <property type="match status" value="1"/>
</dbReference>
<comment type="caution">
    <text evidence="1">The sequence shown here is derived from an EMBL/GenBank/DDBJ whole genome shotgun (WGS) entry which is preliminary data.</text>
</comment>
<protein>
    <submittedName>
        <fullName evidence="1">Uncharacterized protein</fullName>
    </submittedName>
</protein>
<dbReference type="EMBL" id="STGY01000032">
    <property type="protein sequence ID" value="THV41994.1"/>
    <property type="molecule type" value="Genomic_DNA"/>
</dbReference>
<reference evidence="2" key="1">
    <citation type="submission" date="2019-04" db="EMBL/GenBank/DDBJ databases">
        <title>Nocardioides xinjiangensis sp. nov.</title>
        <authorList>
            <person name="Liu S."/>
        </authorList>
    </citation>
    <scope>NUCLEOTIDE SEQUENCE [LARGE SCALE GENOMIC DNA]</scope>
    <source>
        <strain evidence="2">18</strain>
    </source>
</reference>
<gene>
    <name evidence="1" type="ORF">FAB82_08670</name>
</gene>
<dbReference type="Gene3D" id="3.40.50.300">
    <property type="entry name" value="P-loop containing nucleotide triphosphate hydrolases"/>
    <property type="match status" value="1"/>
</dbReference>
<dbReference type="Proteomes" id="UP000308760">
    <property type="component" value="Unassembled WGS sequence"/>
</dbReference>
<reference evidence="1 2" key="2">
    <citation type="submission" date="2019-05" db="EMBL/GenBank/DDBJ databases">
        <title>Glycomyces buryatensis sp. nov.</title>
        <authorList>
            <person name="Nikitina E."/>
        </authorList>
    </citation>
    <scope>NUCLEOTIDE SEQUENCE [LARGE SCALE GENOMIC DNA]</scope>
    <source>
        <strain evidence="1 2">18</strain>
    </source>
</reference>
<proteinExistence type="predicted"/>
<keyword evidence="2" id="KW-1185">Reference proteome</keyword>
<evidence type="ECO:0000313" key="1">
    <source>
        <dbReference type="EMBL" id="THV41994.1"/>
    </source>
</evidence>
<dbReference type="InterPro" id="IPR027417">
    <property type="entry name" value="P-loop_NTPase"/>
</dbReference>
<dbReference type="RefSeq" id="WP_136534149.1">
    <property type="nucleotide sequence ID" value="NZ_STGY01000032.1"/>
</dbReference>
<evidence type="ECO:0000313" key="2">
    <source>
        <dbReference type="Proteomes" id="UP000308760"/>
    </source>
</evidence>
<dbReference type="OrthoDB" id="4008664at2"/>
<accession>A0A4S8QMP3</accession>